<dbReference type="InterPro" id="IPR000326">
    <property type="entry name" value="PAP2/HPO"/>
</dbReference>
<keyword evidence="6" id="KW-1185">Reference proteome</keyword>
<evidence type="ECO:0000256" key="2">
    <source>
        <dbReference type="SAM" id="Phobius"/>
    </source>
</evidence>
<feature type="chain" id="PRO_5044750364" description="Phosphatidic acid phosphatase type 2/haloperoxidase domain-containing protein" evidence="3">
    <location>
        <begin position="21"/>
        <end position="275"/>
    </location>
</feature>
<name>A0ABD3QC25_9STRA</name>
<keyword evidence="2" id="KW-0812">Transmembrane</keyword>
<reference evidence="5 6" key="1">
    <citation type="submission" date="2024-10" db="EMBL/GenBank/DDBJ databases">
        <title>Updated reference genomes for cyclostephanoid diatoms.</title>
        <authorList>
            <person name="Roberts W.R."/>
            <person name="Alverson A.J."/>
        </authorList>
    </citation>
    <scope>NUCLEOTIDE SEQUENCE [LARGE SCALE GENOMIC DNA]</scope>
    <source>
        <strain evidence="5 6">AJA010-31</strain>
    </source>
</reference>
<dbReference type="SMART" id="SM00014">
    <property type="entry name" value="acidPPc"/>
    <property type="match status" value="1"/>
</dbReference>
<keyword evidence="2" id="KW-1133">Transmembrane helix</keyword>
<dbReference type="Gene3D" id="1.20.144.10">
    <property type="entry name" value="Phosphatidic acid phosphatase type 2/haloperoxidase"/>
    <property type="match status" value="1"/>
</dbReference>
<dbReference type="InterPro" id="IPR036938">
    <property type="entry name" value="PAP2/HPO_sf"/>
</dbReference>
<feature type="transmembrane region" description="Helical" evidence="2">
    <location>
        <begin position="239"/>
        <end position="259"/>
    </location>
</feature>
<evidence type="ECO:0000313" key="6">
    <source>
        <dbReference type="Proteomes" id="UP001530400"/>
    </source>
</evidence>
<gene>
    <name evidence="5" type="ORF">ACHAWO_001411</name>
</gene>
<dbReference type="AlphaFoldDB" id="A0ABD3QC25"/>
<feature type="domain" description="Phosphatidic acid phosphatase type 2/haloperoxidase" evidence="4">
    <location>
        <begin position="98"/>
        <end position="212"/>
    </location>
</feature>
<dbReference type="GO" id="GO:0016787">
    <property type="term" value="F:hydrolase activity"/>
    <property type="evidence" value="ECO:0007669"/>
    <property type="project" value="UniProtKB-KW"/>
</dbReference>
<feature type="signal peptide" evidence="3">
    <location>
        <begin position="1"/>
        <end position="20"/>
    </location>
</feature>
<comment type="caution">
    <text evidence="5">The sequence shown here is derived from an EMBL/GenBank/DDBJ whole genome shotgun (WGS) entry which is preliminary data.</text>
</comment>
<organism evidence="5 6">
    <name type="scientific">Cyclotella atomus</name>
    <dbReference type="NCBI Taxonomy" id="382360"/>
    <lineage>
        <taxon>Eukaryota</taxon>
        <taxon>Sar</taxon>
        <taxon>Stramenopiles</taxon>
        <taxon>Ochrophyta</taxon>
        <taxon>Bacillariophyta</taxon>
        <taxon>Coscinodiscophyceae</taxon>
        <taxon>Thalassiosirophycidae</taxon>
        <taxon>Stephanodiscales</taxon>
        <taxon>Stephanodiscaceae</taxon>
        <taxon>Cyclotella</taxon>
    </lineage>
</organism>
<proteinExistence type="predicted"/>
<sequence>MVQFITKTIALSCLLSATKAFAPPSRCATVAALSKAHNHFVESKMLVTSAAKDDTSDATMPTSTPDLSYQLISLVGKSASSLVSISFFLLLATRRDAVTLTLFIGSIYNAVSSKVLKKILNHERPANLQLTENVKLKPSDGGMPSSHAMSLGFIGTVITFAIIPIEQQYLAGSTMTLYSLLALRYRIRDHLHTVDQVAVGLTLGVVNAVLWLKYGLGDDRTGPIMTWVKENCISAETGVFPYAALAIPIVVGALVVGSFERRIAIWLKENKSKTK</sequence>
<dbReference type="Pfam" id="PF01569">
    <property type="entry name" value="PAP2"/>
    <property type="match status" value="1"/>
</dbReference>
<dbReference type="EMBL" id="JALLPJ020000234">
    <property type="protein sequence ID" value="KAL3797930.1"/>
    <property type="molecule type" value="Genomic_DNA"/>
</dbReference>
<keyword evidence="2" id="KW-0472">Membrane</keyword>
<evidence type="ECO:0000313" key="5">
    <source>
        <dbReference type="EMBL" id="KAL3797930.1"/>
    </source>
</evidence>
<dbReference type="SUPFAM" id="SSF48317">
    <property type="entry name" value="Acid phosphatase/Vanadium-dependent haloperoxidase"/>
    <property type="match status" value="1"/>
</dbReference>
<dbReference type="Proteomes" id="UP001530400">
    <property type="component" value="Unassembled WGS sequence"/>
</dbReference>
<accession>A0ABD3QC25</accession>
<keyword evidence="3" id="KW-0732">Signal</keyword>
<dbReference type="PANTHER" id="PTHR11247:SF40">
    <property type="entry name" value="LIPID PHOSPHATE PHOSPHATASE EPSILON 1, CHLOROPLASTIC"/>
    <property type="match status" value="1"/>
</dbReference>
<evidence type="ECO:0000256" key="3">
    <source>
        <dbReference type="SAM" id="SignalP"/>
    </source>
</evidence>
<protein>
    <recommendedName>
        <fullName evidence="4">Phosphatidic acid phosphatase type 2/haloperoxidase domain-containing protein</fullName>
    </recommendedName>
</protein>
<feature type="transmembrane region" description="Helical" evidence="2">
    <location>
        <begin position="69"/>
        <end position="92"/>
    </location>
</feature>
<evidence type="ECO:0000259" key="4">
    <source>
        <dbReference type="SMART" id="SM00014"/>
    </source>
</evidence>
<feature type="transmembrane region" description="Helical" evidence="2">
    <location>
        <begin position="197"/>
        <end position="216"/>
    </location>
</feature>
<keyword evidence="1" id="KW-0378">Hydrolase</keyword>
<feature type="transmembrane region" description="Helical" evidence="2">
    <location>
        <begin position="145"/>
        <end position="163"/>
    </location>
</feature>
<evidence type="ECO:0000256" key="1">
    <source>
        <dbReference type="ARBA" id="ARBA00022801"/>
    </source>
</evidence>
<dbReference type="PANTHER" id="PTHR11247">
    <property type="entry name" value="PALMITOYL-PROTEIN THIOESTERASE/DOLICHYLDIPHOSPHATASE 1"/>
    <property type="match status" value="1"/>
</dbReference>